<comment type="function">
    <text evidence="9">Transcriptional regulator that specifically binds DNA of heat shock promoter elements (HSE).</text>
</comment>
<dbReference type="FunCoup" id="I1HNR4">
    <property type="interactions" value="17"/>
</dbReference>
<organism evidence="13">
    <name type="scientific">Brachypodium distachyon</name>
    <name type="common">Purple false brome</name>
    <name type="synonym">Trachynia distachya</name>
    <dbReference type="NCBI Taxonomy" id="15368"/>
    <lineage>
        <taxon>Eukaryota</taxon>
        <taxon>Viridiplantae</taxon>
        <taxon>Streptophyta</taxon>
        <taxon>Embryophyta</taxon>
        <taxon>Tracheophyta</taxon>
        <taxon>Spermatophyta</taxon>
        <taxon>Magnoliopsida</taxon>
        <taxon>Liliopsida</taxon>
        <taxon>Poales</taxon>
        <taxon>Poaceae</taxon>
        <taxon>BOP clade</taxon>
        <taxon>Pooideae</taxon>
        <taxon>Stipodae</taxon>
        <taxon>Brachypodieae</taxon>
        <taxon>Brachypodium</taxon>
    </lineage>
</organism>
<evidence type="ECO:0000256" key="5">
    <source>
        <dbReference type="ARBA" id="ARBA00023016"/>
    </source>
</evidence>
<dbReference type="PRINTS" id="PR00056">
    <property type="entry name" value="HSFDOMAIN"/>
</dbReference>
<comment type="subcellular location">
    <subcellularLocation>
        <location evidence="1">Nucleus</location>
    </subcellularLocation>
</comment>
<dbReference type="Gramene" id="KQK08375">
    <property type="protein sequence ID" value="KQK08375"/>
    <property type="gene ID" value="BRADI_2g41530v3"/>
</dbReference>
<evidence type="ECO:0000313" key="13">
    <source>
        <dbReference type="EMBL" id="KQK08375.1"/>
    </source>
</evidence>
<dbReference type="OrthoDB" id="60033at2759"/>
<dbReference type="InterPro" id="IPR036388">
    <property type="entry name" value="WH-like_DNA-bd_sf"/>
</dbReference>
<keyword evidence="4" id="KW-0805">Transcription regulation</keyword>
<accession>I1HNR4</accession>
<keyword evidence="5" id="KW-0346">Stress response</keyword>
<comment type="subunit">
    <text evidence="2">Homotrimer.</text>
</comment>
<dbReference type="PANTHER" id="PTHR10015">
    <property type="entry name" value="HEAT SHOCK TRANSCRIPTION FACTOR"/>
    <property type="match status" value="1"/>
</dbReference>
<dbReference type="GO" id="GO:0003700">
    <property type="term" value="F:DNA-binding transcription factor activity"/>
    <property type="evidence" value="ECO:0000318"/>
    <property type="project" value="GO_Central"/>
</dbReference>
<evidence type="ECO:0000256" key="1">
    <source>
        <dbReference type="ARBA" id="ARBA00004123"/>
    </source>
</evidence>
<dbReference type="SUPFAM" id="SSF46785">
    <property type="entry name" value="Winged helix' DNA-binding domain"/>
    <property type="match status" value="1"/>
</dbReference>
<dbReference type="GeneID" id="100834488"/>
<keyword evidence="7" id="KW-0804">Transcription</keyword>
<evidence type="ECO:0000313" key="15">
    <source>
        <dbReference type="Proteomes" id="UP000008810"/>
    </source>
</evidence>
<evidence type="ECO:0000256" key="4">
    <source>
        <dbReference type="ARBA" id="ARBA00023015"/>
    </source>
</evidence>
<dbReference type="GO" id="GO:0005634">
    <property type="term" value="C:nucleus"/>
    <property type="evidence" value="ECO:0000318"/>
    <property type="project" value="GO_Central"/>
</dbReference>
<evidence type="ECO:0000256" key="8">
    <source>
        <dbReference type="ARBA" id="ARBA00023242"/>
    </source>
</evidence>
<feature type="region of interest" description="Disordered" evidence="11">
    <location>
        <begin position="40"/>
        <end position="70"/>
    </location>
</feature>
<dbReference type="KEGG" id="bdi:100834488"/>
<name>I1HNR4_BRADI</name>
<feature type="region of interest" description="Disordered" evidence="11">
    <location>
        <begin position="1"/>
        <end position="28"/>
    </location>
</feature>
<dbReference type="Gene3D" id="1.10.10.10">
    <property type="entry name" value="Winged helix-like DNA-binding domain superfamily/Winged helix DNA-binding domain"/>
    <property type="match status" value="1"/>
</dbReference>
<dbReference type="OMA" id="QFVEHYD"/>
<dbReference type="InterPro" id="IPR000232">
    <property type="entry name" value="HSF_DNA-bd"/>
</dbReference>
<evidence type="ECO:0000256" key="10">
    <source>
        <dbReference type="ARBA" id="ARBA00061350"/>
    </source>
</evidence>
<evidence type="ECO:0000256" key="2">
    <source>
        <dbReference type="ARBA" id="ARBA00011233"/>
    </source>
</evidence>
<dbReference type="RefSeq" id="XP_010231933.1">
    <property type="nucleotide sequence ID" value="XM_010233631.2"/>
</dbReference>
<evidence type="ECO:0000256" key="3">
    <source>
        <dbReference type="ARBA" id="ARBA00022553"/>
    </source>
</evidence>
<reference evidence="14" key="3">
    <citation type="submission" date="2018-08" db="UniProtKB">
        <authorList>
            <consortium name="EnsemblPlants"/>
        </authorList>
    </citation>
    <scope>IDENTIFICATION</scope>
    <source>
        <strain evidence="14">cv. Bd21</strain>
    </source>
</reference>
<evidence type="ECO:0000256" key="11">
    <source>
        <dbReference type="SAM" id="MobiDB-lite"/>
    </source>
</evidence>
<dbReference type="SMART" id="SM00415">
    <property type="entry name" value="HSF"/>
    <property type="match status" value="1"/>
</dbReference>
<keyword evidence="6" id="KW-0238">DNA-binding</keyword>
<dbReference type="Proteomes" id="UP000008810">
    <property type="component" value="Chromosome 2"/>
</dbReference>
<evidence type="ECO:0000256" key="6">
    <source>
        <dbReference type="ARBA" id="ARBA00023125"/>
    </source>
</evidence>
<gene>
    <name evidence="14" type="primary">LOC100834488</name>
    <name evidence="13" type="ORF">BRADI_2g41530v3</name>
</gene>
<reference evidence="13" key="2">
    <citation type="submission" date="2017-06" db="EMBL/GenBank/DDBJ databases">
        <title>WGS assembly of Brachypodium distachyon.</title>
        <authorList>
            <consortium name="The International Brachypodium Initiative"/>
            <person name="Lucas S."/>
            <person name="Harmon-Smith M."/>
            <person name="Lail K."/>
            <person name="Tice H."/>
            <person name="Grimwood J."/>
            <person name="Bruce D."/>
            <person name="Barry K."/>
            <person name="Shu S."/>
            <person name="Lindquist E."/>
            <person name="Wang M."/>
            <person name="Pitluck S."/>
            <person name="Vogel J.P."/>
            <person name="Garvin D.F."/>
            <person name="Mockler T.C."/>
            <person name="Schmutz J."/>
            <person name="Rokhsar D."/>
            <person name="Bevan M.W."/>
        </authorList>
    </citation>
    <scope>NUCLEOTIDE SEQUENCE</scope>
    <source>
        <strain evidence="13">Bd21</strain>
    </source>
</reference>
<comment type="similarity">
    <text evidence="10">Belongs to the HSF family. Class A subfamily.</text>
</comment>
<dbReference type="HOGENOM" id="CLU_030308_1_3_1"/>
<dbReference type="GO" id="GO:0034605">
    <property type="term" value="P:cellular response to heat"/>
    <property type="evidence" value="ECO:0000318"/>
    <property type="project" value="GO_Central"/>
</dbReference>
<dbReference type="Pfam" id="PF00447">
    <property type="entry name" value="HSF_DNA-bind"/>
    <property type="match status" value="1"/>
</dbReference>
<dbReference type="PANTHER" id="PTHR10015:SF322">
    <property type="entry name" value="HEAT STRESS TRANSCRIPTION FACTOR A-7A"/>
    <property type="match status" value="1"/>
</dbReference>
<dbReference type="PROSITE" id="PS00434">
    <property type="entry name" value="HSF_DOMAIN"/>
    <property type="match status" value="1"/>
</dbReference>
<dbReference type="GO" id="GO:0043565">
    <property type="term" value="F:sequence-specific DNA binding"/>
    <property type="evidence" value="ECO:0007669"/>
    <property type="project" value="InterPro"/>
</dbReference>
<protein>
    <recommendedName>
        <fullName evidence="12">HSF-type DNA-binding domain-containing protein</fullName>
    </recommendedName>
</protein>
<dbReference type="EMBL" id="CM000881">
    <property type="protein sequence ID" value="KQK08375.1"/>
    <property type="molecule type" value="Genomic_DNA"/>
</dbReference>
<feature type="domain" description="HSF-type DNA-binding" evidence="12">
    <location>
        <begin position="113"/>
        <end position="137"/>
    </location>
</feature>
<dbReference type="FunFam" id="1.10.10.10:FF:000367">
    <property type="entry name" value="Heat stress transcription factor A-8"/>
    <property type="match status" value="1"/>
</dbReference>
<keyword evidence="15" id="KW-1185">Reference proteome</keyword>
<dbReference type="STRING" id="15368.I1HNR4"/>
<evidence type="ECO:0000256" key="7">
    <source>
        <dbReference type="ARBA" id="ARBA00023163"/>
    </source>
</evidence>
<evidence type="ECO:0000313" key="14">
    <source>
        <dbReference type="EnsemblPlants" id="KQK08375"/>
    </source>
</evidence>
<evidence type="ECO:0000256" key="9">
    <source>
        <dbReference type="ARBA" id="ARBA00055032"/>
    </source>
</evidence>
<dbReference type="eggNOG" id="KOG0627">
    <property type="taxonomic scope" value="Eukaryota"/>
</dbReference>
<dbReference type="EnsemblPlants" id="KQK08375">
    <property type="protein sequence ID" value="KQK08375"/>
    <property type="gene ID" value="BRADI_2g41530v3"/>
</dbReference>
<evidence type="ECO:0000259" key="12">
    <source>
        <dbReference type="PROSITE" id="PS00434"/>
    </source>
</evidence>
<proteinExistence type="inferred from homology"/>
<reference evidence="13 14" key="1">
    <citation type="journal article" date="2010" name="Nature">
        <title>Genome sequencing and analysis of the model grass Brachypodium distachyon.</title>
        <authorList>
            <consortium name="International Brachypodium Initiative"/>
        </authorList>
    </citation>
    <scope>NUCLEOTIDE SEQUENCE [LARGE SCALE GENOMIC DNA]</scope>
    <source>
        <strain evidence="13 14">Bd21</strain>
    </source>
</reference>
<dbReference type="InterPro" id="IPR036390">
    <property type="entry name" value="WH_DNA-bd_sf"/>
</dbReference>
<sequence>MASSSRCALFVGSKRTRTSGGAGGAGGEEAMAWGSAVVKREVKPEEQEEEEAREARAAWPRPIEGLGEPGPAPFVGKTYEMVADAATDAVVSWAGRGSSFVVWDPLALAAAVLPRFFKHANFASFVRQLNTYGFRKVNQERWEFANEDFLAGQKHLLKNIRRRRASRHHMKSQLRNGSSVCYRQPESLSEVENLKRDHTALRAEAVKLKQQYSICKSQLLAMEQRVLSNERKQQQIITFFVKSLSNPVFLQQIWLNYGNKKELGSTVKRQRLMENEEQHVVDALLKKGTDAAFEKEVSISAGSSDCGTVENDEPMRKWNDQNIGDMCDDVWEELDAIPGIEMKQEGKADIGFDVEEFTGRPCSWVDDCPYLVEPLQFVEH</sequence>
<keyword evidence="3" id="KW-0597">Phosphoprotein</keyword>
<dbReference type="AlphaFoldDB" id="I1HNR4"/>
<keyword evidence="8" id="KW-0539">Nucleus</keyword>